<reference evidence="1 2" key="1">
    <citation type="submission" date="2024-11" db="EMBL/GenBank/DDBJ databases">
        <title>Chromosome-level genome assembly of the freshwater bivalve Anodonta woodiana.</title>
        <authorList>
            <person name="Chen X."/>
        </authorList>
    </citation>
    <scope>NUCLEOTIDE SEQUENCE [LARGE SCALE GENOMIC DNA]</scope>
    <source>
        <strain evidence="1">MN2024</strain>
        <tissue evidence="1">Gills</tissue>
    </source>
</reference>
<comment type="caution">
    <text evidence="1">The sequence shown here is derived from an EMBL/GenBank/DDBJ whole genome shotgun (WGS) entry which is preliminary data.</text>
</comment>
<name>A0ABD3X6B6_SINWO</name>
<dbReference type="EMBL" id="JBJQND010000004">
    <property type="protein sequence ID" value="KAL3880363.1"/>
    <property type="molecule type" value="Genomic_DNA"/>
</dbReference>
<proteinExistence type="predicted"/>
<dbReference type="AlphaFoldDB" id="A0ABD3X6B6"/>
<accession>A0ABD3X6B6</accession>
<organism evidence="1 2">
    <name type="scientific">Sinanodonta woodiana</name>
    <name type="common">Chinese pond mussel</name>
    <name type="synonym">Anodonta woodiana</name>
    <dbReference type="NCBI Taxonomy" id="1069815"/>
    <lineage>
        <taxon>Eukaryota</taxon>
        <taxon>Metazoa</taxon>
        <taxon>Spiralia</taxon>
        <taxon>Lophotrochozoa</taxon>
        <taxon>Mollusca</taxon>
        <taxon>Bivalvia</taxon>
        <taxon>Autobranchia</taxon>
        <taxon>Heteroconchia</taxon>
        <taxon>Palaeoheterodonta</taxon>
        <taxon>Unionida</taxon>
        <taxon>Unionoidea</taxon>
        <taxon>Unionidae</taxon>
        <taxon>Unioninae</taxon>
        <taxon>Sinanodonta</taxon>
    </lineage>
</organism>
<sequence>MLYFFIPSAPIREVTVVSLLQMDPLSFSEHDENAVESSPSPILVQAVPRADAPSSTGFYEPEYIRANSIIPSLPEARTGSAPSSTGYYTENSLIYSLRMPNALTGRVG</sequence>
<gene>
    <name evidence="1" type="ORF">ACJMK2_032607</name>
</gene>
<keyword evidence="2" id="KW-1185">Reference proteome</keyword>
<evidence type="ECO:0000313" key="2">
    <source>
        <dbReference type="Proteomes" id="UP001634394"/>
    </source>
</evidence>
<dbReference type="Proteomes" id="UP001634394">
    <property type="component" value="Unassembled WGS sequence"/>
</dbReference>
<evidence type="ECO:0000313" key="1">
    <source>
        <dbReference type="EMBL" id="KAL3880363.1"/>
    </source>
</evidence>
<protein>
    <submittedName>
        <fullName evidence="1">Uncharacterized protein</fullName>
    </submittedName>
</protein>